<comment type="caution">
    <text evidence="1">The sequence shown here is derived from an EMBL/GenBank/DDBJ whole genome shotgun (WGS) entry which is preliminary data.</text>
</comment>
<accession>A0A397NEM6</accession>
<dbReference type="AlphaFoldDB" id="A0A397NEM6"/>
<sequence>MLLGKSLKLSGSHPALFPGTINLAVGAVFDAAHVGRRGITLLDQLLLCGLQLLTQLTGLLQSHPAFLGKFRATVFLVRQLCLLLRKQQLQVGQTGLYGMLCSLPGSYLLPGLGYQLASLILDRGHSQPLGFYHGAAFGQRLLGNALRKEHGLLPDRDKGLRDLRRQRRQACFATQERSELTTRNSEN</sequence>
<proteinExistence type="predicted"/>
<evidence type="ECO:0000313" key="1">
    <source>
        <dbReference type="EMBL" id="RIA35940.1"/>
    </source>
</evidence>
<protein>
    <submittedName>
        <fullName evidence="1">Uncharacterized protein</fullName>
    </submittedName>
</protein>
<name>A0A397NEM6_ECTOL</name>
<dbReference type="EMBL" id="QXDA01000001">
    <property type="protein sequence ID" value="RIA35940.1"/>
    <property type="molecule type" value="Genomic_DNA"/>
</dbReference>
<organism evidence="1 2">
    <name type="scientific">Ectopseudomonas oleovorans</name>
    <name type="common">Pseudomonas oleovorans</name>
    <dbReference type="NCBI Taxonomy" id="301"/>
    <lineage>
        <taxon>Bacteria</taxon>
        <taxon>Pseudomonadati</taxon>
        <taxon>Pseudomonadota</taxon>
        <taxon>Gammaproteobacteria</taxon>
        <taxon>Pseudomonadales</taxon>
        <taxon>Pseudomonadaceae</taxon>
        <taxon>Ectopseudomonas</taxon>
    </lineage>
</organism>
<evidence type="ECO:0000313" key="2">
    <source>
        <dbReference type="Proteomes" id="UP000265836"/>
    </source>
</evidence>
<gene>
    <name evidence="1" type="ORF">DFO61_0394</name>
</gene>
<dbReference type="Proteomes" id="UP000265836">
    <property type="component" value="Unassembled WGS sequence"/>
</dbReference>
<reference evidence="1 2" key="1">
    <citation type="submission" date="2018-08" db="EMBL/GenBank/DDBJ databases">
        <title>Genome sequencing of rice bacterial endophytes.</title>
        <authorList>
            <person name="Venturi V."/>
        </authorList>
    </citation>
    <scope>NUCLEOTIDE SEQUENCE [LARGE SCALE GENOMIC DNA]</scope>
    <source>
        <strain evidence="1 2">E1205</strain>
    </source>
</reference>